<gene>
    <name evidence="1" type="ORF">Hyperionvirus35_4</name>
</gene>
<dbReference type="EMBL" id="MK072417">
    <property type="protein sequence ID" value="AYV84708.1"/>
    <property type="molecule type" value="Genomic_DNA"/>
</dbReference>
<evidence type="ECO:0000313" key="1">
    <source>
        <dbReference type="EMBL" id="AYV84708.1"/>
    </source>
</evidence>
<proteinExistence type="predicted"/>
<protein>
    <submittedName>
        <fullName evidence="1">Uncharacterized protein</fullName>
    </submittedName>
</protein>
<sequence>MIKFILLLGVISFVSVHCISEETCVRIPPHHNHICSPYVGPPIVPKNLRHERFQEFPYDWTDALCNEKGHIIQLRRELASQWEIDWAKAICKSLVKLFPPPTINIAKDLCYGEECWIRHNLRSDDEYT</sequence>
<reference evidence="1" key="1">
    <citation type="submission" date="2018-10" db="EMBL/GenBank/DDBJ databases">
        <title>Hidden diversity of soil giant viruses.</title>
        <authorList>
            <person name="Schulz F."/>
            <person name="Alteio L."/>
            <person name="Goudeau D."/>
            <person name="Ryan E.M."/>
            <person name="Malmstrom R.R."/>
            <person name="Blanchard J."/>
            <person name="Woyke T."/>
        </authorList>
    </citation>
    <scope>NUCLEOTIDE SEQUENCE</scope>
    <source>
        <strain evidence="1">HYV1</strain>
    </source>
</reference>
<organism evidence="1">
    <name type="scientific">Hyperionvirus sp</name>
    <dbReference type="NCBI Taxonomy" id="2487770"/>
    <lineage>
        <taxon>Viruses</taxon>
        <taxon>Varidnaviria</taxon>
        <taxon>Bamfordvirae</taxon>
        <taxon>Nucleocytoviricota</taxon>
        <taxon>Megaviricetes</taxon>
        <taxon>Imitervirales</taxon>
        <taxon>Mimiviridae</taxon>
        <taxon>Klosneuvirinae</taxon>
    </lineage>
</organism>
<accession>A0A3G5ABT6</accession>
<name>A0A3G5ABT6_9VIRU</name>